<feature type="compositionally biased region" description="Basic and acidic residues" evidence="2">
    <location>
        <begin position="29"/>
        <end position="39"/>
    </location>
</feature>
<evidence type="ECO:0000256" key="2">
    <source>
        <dbReference type="SAM" id="MobiDB-lite"/>
    </source>
</evidence>
<dbReference type="Proteomes" id="UP000230750">
    <property type="component" value="Unassembled WGS sequence"/>
</dbReference>
<feature type="domain" description="PID" evidence="3">
    <location>
        <begin position="123"/>
        <end position="216"/>
    </location>
</feature>
<reference evidence="4 5" key="1">
    <citation type="journal article" date="2017" name="PLoS Biol.">
        <title>The sea cucumber genome provides insights into morphological evolution and visceral regeneration.</title>
        <authorList>
            <person name="Zhang X."/>
            <person name="Sun L."/>
            <person name="Yuan J."/>
            <person name="Sun Y."/>
            <person name="Gao Y."/>
            <person name="Zhang L."/>
            <person name="Li S."/>
            <person name="Dai H."/>
            <person name="Hamel J.F."/>
            <person name="Liu C."/>
            <person name="Yu Y."/>
            <person name="Liu S."/>
            <person name="Lin W."/>
            <person name="Guo K."/>
            <person name="Jin S."/>
            <person name="Xu P."/>
            <person name="Storey K.B."/>
            <person name="Huan P."/>
            <person name="Zhang T."/>
            <person name="Zhou Y."/>
            <person name="Zhang J."/>
            <person name="Lin C."/>
            <person name="Li X."/>
            <person name="Xing L."/>
            <person name="Huo D."/>
            <person name="Sun M."/>
            <person name="Wang L."/>
            <person name="Mercier A."/>
            <person name="Li F."/>
            <person name="Yang H."/>
            <person name="Xiang J."/>
        </authorList>
    </citation>
    <scope>NUCLEOTIDE SEQUENCE [LARGE SCALE GENOMIC DNA]</scope>
    <source>
        <strain evidence="4">Shaxun</strain>
        <tissue evidence="4">Muscle</tissue>
    </source>
</reference>
<feature type="region of interest" description="Disordered" evidence="2">
    <location>
        <begin position="350"/>
        <end position="380"/>
    </location>
</feature>
<feature type="compositionally biased region" description="Low complexity" evidence="2">
    <location>
        <begin position="352"/>
        <end position="363"/>
    </location>
</feature>
<accession>A0A2G8KMH5</accession>
<evidence type="ECO:0000256" key="1">
    <source>
        <dbReference type="ARBA" id="ARBA00010822"/>
    </source>
</evidence>
<comment type="similarity">
    <text evidence="1">Belongs to the CCM2 family.</text>
</comment>
<sequence length="403" mass="46390">MKAKIVSKHLRDIVKPFHVSHQTSFKIFDKTNKDKRGSSSRDYNPMSQTVPRRTRRSLHTIDLNPPDFKVPAGWNLVDDYIEKEVKYIASIPNVPFSIDPTRRNDILRVLDDSRQYVTDWSSANQEAIFSFSAREIKLLRRDTESVIVREVIHNIAAVSYIQDSSKHFVFVKTADGECQTQEPEHCRLLVCVCASKDRAEEICSIIQQIFNIVYTELTLKFFEESLGSLNNPGASTTMSYRRVPSVPSESTLIPPGSREDGHTLKYLLKEYIETIKQKLTEKEVREFGKILGTYKSSNDIKTFCKDLHQLYGEERKMLIPGMRPYIPERDISYFDRFLESHNMQTMFFLPASRRSPSETSTSTIGPGDFGPYSHSEIDDSNDIDRSLLEHVRTVDQLDRSIDS</sequence>
<dbReference type="Pfam" id="PF00640">
    <property type="entry name" value="PID"/>
    <property type="match status" value="1"/>
</dbReference>
<keyword evidence="5" id="KW-1185">Reference proteome</keyword>
<dbReference type="InterPro" id="IPR032375">
    <property type="entry name" value="CCM2_C"/>
</dbReference>
<proteinExistence type="inferred from homology"/>
<evidence type="ECO:0000313" key="4">
    <source>
        <dbReference type="EMBL" id="PIK49219.1"/>
    </source>
</evidence>
<dbReference type="InterPro" id="IPR026159">
    <property type="entry name" value="Malcavernin"/>
</dbReference>
<name>A0A2G8KMH5_STIJA</name>
<protein>
    <submittedName>
        <fullName evidence="4">Putative malcavernin-like</fullName>
    </submittedName>
</protein>
<dbReference type="Gene3D" id="1.20.1160.20">
    <property type="match status" value="1"/>
</dbReference>
<dbReference type="PANTHER" id="PTHR21642:SF6">
    <property type="entry name" value="CEREBRAL CAVERNOUS MALFORMATIONS 2 HARMONIN-HOMOLOGY DOMAIN-CONTAINING PROTEIN"/>
    <property type="match status" value="1"/>
</dbReference>
<feature type="region of interest" description="Disordered" evidence="2">
    <location>
        <begin position="29"/>
        <end position="54"/>
    </location>
</feature>
<dbReference type="EMBL" id="MRZV01000475">
    <property type="protein sequence ID" value="PIK49219.1"/>
    <property type="molecule type" value="Genomic_DNA"/>
</dbReference>
<dbReference type="InterPro" id="IPR006020">
    <property type="entry name" value="PTB/PI_dom"/>
</dbReference>
<feature type="compositionally biased region" description="Polar residues" evidence="2">
    <location>
        <begin position="40"/>
        <end position="51"/>
    </location>
</feature>
<dbReference type="SUPFAM" id="SSF50729">
    <property type="entry name" value="PH domain-like"/>
    <property type="match status" value="1"/>
</dbReference>
<dbReference type="Gene3D" id="2.30.29.30">
    <property type="entry name" value="Pleckstrin-homology domain (PH domain)/Phosphotyrosine-binding domain (PTB)"/>
    <property type="match status" value="1"/>
</dbReference>
<comment type="caution">
    <text evidence="4">The sequence shown here is derived from an EMBL/GenBank/DDBJ whole genome shotgun (WGS) entry which is preliminary data.</text>
</comment>
<dbReference type="STRING" id="307972.A0A2G8KMH5"/>
<organism evidence="4 5">
    <name type="scientific">Stichopus japonicus</name>
    <name type="common">Sea cucumber</name>
    <dbReference type="NCBI Taxonomy" id="307972"/>
    <lineage>
        <taxon>Eukaryota</taxon>
        <taxon>Metazoa</taxon>
        <taxon>Echinodermata</taxon>
        <taxon>Eleutherozoa</taxon>
        <taxon>Echinozoa</taxon>
        <taxon>Holothuroidea</taxon>
        <taxon>Aspidochirotacea</taxon>
        <taxon>Aspidochirotida</taxon>
        <taxon>Stichopodidae</taxon>
        <taxon>Apostichopus</taxon>
    </lineage>
</organism>
<dbReference type="AlphaFoldDB" id="A0A2G8KMH5"/>
<dbReference type="PANTHER" id="PTHR21642">
    <property type="entry name" value="CEREBRAL CAVERNOUS MALFORMATIONS PROTEIN 2 HOMOLOG"/>
    <property type="match status" value="1"/>
</dbReference>
<dbReference type="PROSITE" id="PS01179">
    <property type="entry name" value="PID"/>
    <property type="match status" value="1"/>
</dbReference>
<gene>
    <name evidence="4" type="ORF">BSL78_13906</name>
</gene>
<dbReference type="Pfam" id="PF16545">
    <property type="entry name" value="CCM2_C"/>
    <property type="match status" value="1"/>
</dbReference>
<evidence type="ECO:0000259" key="3">
    <source>
        <dbReference type="PROSITE" id="PS01179"/>
    </source>
</evidence>
<dbReference type="OrthoDB" id="5828470at2759"/>
<dbReference type="InterPro" id="IPR011993">
    <property type="entry name" value="PH-like_dom_sf"/>
</dbReference>
<evidence type="ECO:0000313" key="5">
    <source>
        <dbReference type="Proteomes" id="UP000230750"/>
    </source>
</evidence>